<protein>
    <recommendedName>
        <fullName evidence="3">CopG family transcriptional regulator</fullName>
    </recommendedName>
</protein>
<name>A0A0G0A0Q9_9BACT</name>
<proteinExistence type="predicted"/>
<dbReference type="STRING" id="1618566.UR35_C0006G0031"/>
<comment type="caution">
    <text evidence="1">The sequence shown here is derived from an EMBL/GenBank/DDBJ whole genome shotgun (WGS) entry which is preliminary data.</text>
</comment>
<dbReference type="EMBL" id="LBOW01000006">
    <property type="protein sequence ID" value="KKP44796.1"/>
    <property type="molecule type" value="Genomic_DNA"/>
</dbReference>
<evidence type="ECO:0008006" key="3">
    <source>
        <dbReference type="Google" id="ProtNLM"/>
    </source>
</evidence>
<gene>
    <name evidence="1" type="ORF">UR35_C0006G0031</name>
</gene>
<dbReference type="Proteomes" id="UP000034778">
    <property type="component" value="Unassembled WGS sequence"/>
</dbReference>
<sequence length="86" mass="10189">MKKKIIYTDEPIQSRKIKDFLPSPEFFILKKESKKRVTIELSDKSLNFFKNAAQKQKASYQVMIRRLLDFYVAKQQSKDNFKIVAA</sequence>
<organism evidence="1 2">
    <name type="scientific">Candidatus Woesebacteria bacterium GW2011_GWB1_33_22</name>
    <dbReference type="NCBI Taxonomy" id="1618566"/>
    <lineage>
        <taxon>Bacteria</taxon>
        <taxon>Candidatus Woeseibacteriota</taxon>
    </lineage>
</organism>
<reference evidence="1 2" key="1">
    <citation type="journal article" date="2015" name="Nature">
        <title>rRNA introns, odd ribosomes, and small enigmatic genomes across a large radiation of phyla.</title>
        <authorList>
            <person name="Brown C.T."/>
            <person name="Hug L.A."/>
            <person name="Thomas B.C."/>
            <person name="Sharon I."/>
            <person name="Castelle C.J."/>
            <person name="Singh A."/>
            <person name="Wilkins M.J."/>
            <person name="Williams K.H."/>
            <person name="Banfield J.F."/>
        </authorList>
    </citation>
    <scope>NUCLEOTIDE SEQUENCE [LARGE SCALE GENOMIC DNA]</scope>
</reference>
<dbReference type="AlphaFoldDB" id="A0A0G0A0Q9"/>
<accession>A0A0G0A0Q9</accession>
<evidence type="ECO:0000313" key="1">
    <source>
        <dbReference type="EMBL" id="KKP44796.1"/>
    </source>
</evidence>
<evidence type="ECO:0000313" key="2">
    <source>
        <dbReference type="Proteomes" id="UP000034778"/>
    </source>
</evidence>